<dbReference type="NCBIfam" id="TIGR02937">
    <property type="entry name" value="sigma70-ECF"/>
    <property type="match status" value="1"/>
</dbReference>
<dbReference type="SUPFAM" id="SSF88659">
    <property type="entry name" value="Sigma3 and sigma4 domains of RNA polymerase sigma factors"/>
    <property type="match status" value="1"/>
</dbReference>
<evidence type="ECO:0000313" key="8">
    <source>
        <dbReference type="EMBL" id="SCB18882.1"/>
    </source>
</evidence>
<evidence type="ECO:0000259" key="7">
    <source>
        <dbReference type="Pfam" id="PF08281"/>
    </source>
</evidence>
<dbReference type="GO" id="GO:0003677">
    <property type="term" value="F:DNA binding"/>
    <property type="evidence" value="ECO:0007669"/>
    <property type="project" value="InterPro"/>
</dbReference>
<evidence type="ECO:0000259" key="6">
    <source>
        <dbReference type="Pfam" id="PF04542"/>
    </source>
</evidence>
<dbReference type="Gene3D" id="1.10.1740.10">
    <property type="match status" value="1"/>
</dbReference>
<evidence type="ECO:0000256" key="3">
    <source>
        <dbReference type="ARBA" id="ARBA00023082"/>
    </source>
</evidence>
<dbReference type="CDD" id="cd06171">
    <property type="entry name" value="Sigma70_r4"/>
    <property type="match status" value="1"/>
</dbReference>
<evidence type="ECO:0000256" key="5">
    <source>
        <dbReference type="SAM" id="MobiDB-lite"/>
    </source>
</evidence>
<dbReference type="SUPFAM" id="SSF88946">
    <property type="entry name" value="Sigma2 domain of RNA polymerase sigma factors"/>
    <property type="match status" value="1"/>
</dbReference>
<dbReference type="Pfam" id="PF08281">
    <property type="entry name" value="Sigma70_r4_2"/>
    <property type="match status" value="1"/>
</dbReference>
<dbReference type="Gene3D" id="1.10.10.10">
    <property type="entry name" value="Winged helix-like DNA-binding domain superfamily/Winged helix DNA-binding domain"/>
    <property type="match status" value="1"/>
</dbReference>
<evidence type="ECO:0000256" key="2">
    <source>
        <dbReference type="ARBA" id="ARBA00023015"/>
    </source>
</evidence>
<dbReference type="Proteomes" id="UP000199205">
    <property type="component" value="Unassembled WGS sequence"/>
</dbReference>
<evidence type="ECO:0000256" key="1">
    <source>
        <dbReference type="ARBA" id="ARBA00010641"/>
    </source>
</evidence>
<comment type="similarity">
    <text evidence="1">Belongs to the sigma-70 factor family. ECF subfamily.</text>
</comment>
<dbReference type="InterPro" id="IPR039425">
    <property type="entry name" value="RNA_pol_sigma-70-like"/>
</dbReference>
<gene>
    <name evidence="8" type="ORF">GA0061101_103325</name>
</gene>
<dbReference type="InterPro" id="IPR007627">
    <property type="entry name" value="RNA_pol_sigma70_r2"/>
</dbReference>
<dbReference type="Pfam" id="PF04542">
    <property type="entry name" value="Sigma70_r2"/>
    <property type="match status" value="1"/>
</dbReference>
<feature type="domain" description="RNA polymerase sigma factor 70 region 4 type 2" evidence="7">
    <location>
        <begin position="197"/>
        <end position="246"/>
    </location>
</feature>
<dbReference type="PANTHER" id="PTHR43133">
    <property type="entry name" value="RNA POLYMERASE ECF-TYPE SIGMA FACTO"/>
    <property type="match status" value="1"/>
</dbReference>
<evidence type="ECO:0000256" key="4">
    <source>
        <dbReference type="ARBA" id="ARBA00023163"/>
    </source>
</evidence>
<dbReference type="InterPro" id="IPR013324">
    <property type="entry name" value="RNA_pol_sigma_r3/r4-like"/>
</dbReference>
<dbReference type="AlphaFoldDB" id="A0A1C3UTT4"/>
<accession>A0A1C3UTT4</accession>
<dbReference type="InterPro" id="IPR013325">
    <property type="entry name" value="RNA_pol_sigma_r2"/>
</dbReference>
<dbReference type="RefSeq" id="WP_245297456.1">
    <property type="nucleotide sequence ID" value="NZ_FMAF01000003.1"/>
</dbReference>
<name>A0A1C3UTT4_9HYPH</name>
<proteinExistence type="inferred from homology"/>
<keyword evidence="2" id="KW-0805">Transcription regulation</keyword>
<sequence length="262" mass="29779">MTDAQIISAISFDRRFHAMNWRRLQASVMRSLERLLIRLVGPFAGPKAHGTKEASYSSLMMVAETAANDEPRLHTISSSDETMRRFQRTIVPHLDAAYNFARFLSRDADAAQDIVQEAFLRAYRGFGGFRNGDARAWTFTIVRNCYHAWLQEGRRKTRYEQPMTDGNDSPEDPPSSDPASEEDTPEAALIRKAETLRVRQVINMLPDAMREVLVLRELEDLSYKEIAEIIDAPIGTVMSRLARARRDFGEAWRSLDAKGAAR</sequence>
<dbReference type="PANTHER" id="PTHR43133:SF25">
    <property type="entry name" value="RNA POLYMERASE SIGMA FACTOR RFAY-RELATED"/>
    <property type="match status" value="1"/>
</dbReference>
<dbReference type="EMBL" id="FMAF01000003">
    <property type="protein sequence ID" value="SCB18882.1"/>
    <property type="molecule type" value="Genomic_DNA"/>
</dbReference>
<keyword evidence="3" id="KW-0731">Sigma factor</keyword>
<protein>
    <submittedName>
        <fullName evidence="8">RNA polymerase sigma-70 factor, ECF subfamily</fullName>
    </submittedName>
</protein>
<feature type="region of interest" description="Disordered" evidence="5">
    <location>
        <begin position="157"/>
        <end position="186"/>
    </location>
</feature>
<evidence type="ECO:0000313" key="9">
    <source>
        <dbReference type="Proteomes" id="UP000199205"/>
    </source>
</evidence>
<keyword evidence="4" id="KW-0804">Transcription</keyword>
<dbReference type="InterPro" id="IPR013249">
    <property type="entry name" value="RNA_pol_sigma70_r4_t2"/>
</dbReference>
<dbReference type="InterPro" id="IPR014284">
    <property type="entry name" value="RNA_pol_sigma-70_dom"/>
</dbReference>
<feature type="domain" description="RNA polymerase sigma-70 region 2" evidence="6">
    <location>
        <begin position="92"/>
        <end position="150"/>
    </location>
</feature>
<dbReference type="GO" id="GO:0006352">
    <property type="term" value="P:DNA-templated transcription initiation"/>
    <property type="evidence" value="ECO:0007669"/>
    <property type="project" value="InterPro"/>
</dbReference>
<reference evidence="8 9" key="1">
    <citation type="submission" date="2016-08" db="EMBL/GenBank/DDBJ databases">
        <authorList>
            <person name="Seilhamer J.J."/>
        </authorList>
    </citation>
    <scope>NUCLEOTIDE SEQUENCE [LARGE SCALE GENOMIC DNA]</scope>
    <source>
        <strain evidence="8 9">P1-7</strain>
    </source>
</reference>
<dbReference type="GO" id="GO:0016987">
    <property type="term" value="F:sigma factor activity"/>
    <property type="evidence" value="ECO:0007669"/>
    <property type="project" value="UniProtKB-KW"/>
</dbReference>
<organism evidence="8 9">
    <name type="scientific">Rhizobium lusitanum</name>
    <dbReference type="NCBI Taxonomy" id="293958"/>
    <lineage>
        <taxon>Bacteria</taxon>
        <taxon>Pseudomonadati</taxon>
        <taxon>Pseudomonadota</taxon>
        <taxon>Alphaproteobacteria</taxon>
        <taxon>Hyphomicrobiales</taxon>
        <taxon>Rhizobiaceae</taxon>
        <taxon>Rhizobium/Agrobacterium group</taxon>
        <taxon>Rhizobium</taxon>
    </lineage>
</organism>
<dbReference type="InterPro" id="IPR036388">
    <property type="entry name" value="WH-like_DNA-bd_sf"/>
</dbReference>